<comment type="caution">
    <text evidence="11">The sequence shown here is derived from an EMBL/GenBank/DDBJ whole genome shotgun (WGS) entry which is preliminary data.</text>
</comment>
<evidence type="ECO:0000256" key="7">
    <source>
        <dbReference type="ARBA" id="ARBA00023136"/>
    </source>
</evidence>
<evidence type="ECO:0000256" key="3">
    <source>
        <dbReference type="ARBA" id="ARBA00022448"/>
    </source>
</evidence>
<sequence length="530" mass="57532">MNIPESGKRRTSGASRASHHSQPSSYIDGLASSLRRASGFEAVDTRQRRNSSRASGSPGDNLEANGRSDAAVSRPYIYKHLDRQPSAIDEEAVVVVDETSALLPSTGVDERHPSRALSDIYDQDVLDLVLEAKSTLAQTIFNIINLLIGIGLLSLPLAIKHAGWVLGILFLMIGAVITAYTAILLARSLETSDTAYAYSDIAALAYGPAATVATAIIFMLELLAAGSALVILFGDNFNAVVPQVSSLLFKIICFIILLPAALLPLRILSYTSAIGILSTLILIGVIFFDGLYKTKHPGSLRDPMPTEVLPGPSWPLAIGLLMSGFGGHGIMPQIYRDMQNRRDFPKAVIIAYLFSCAICLFVAVIGYLMFGEDIQAEVTVNLLRIKRYPRVLNQIAVLMTAITSVTKAPLAIKSISANIDIFFGLKTLREERTRGPGRVTLYVAIRSGVNFLTCMLAILVPSFDRIMSVLGSAFVFLISVILPVIFYMRIMQSKLTIGNRLWLWGLVAISTVLALIGTVWAFLPMQNAMP</sequence>
<protein>
    <submittedName>
        <fullName evidence="11">Transmembrane amino acid transporter protein-domain-containing protein</fullName>
    </submittedName>
</protein>
<feature type="transmembrane region" description="Helical" evidence="9">
    <location>
        <begin position="140"/>
        <end position="159"/>
    </location>
</feature>
<dbReference type="OrthoDB" id="655540at2759"/>
<keyword evidence="5" id="KW-0029">Amino-acid transport</keyword>
<keyword evidence="4 9" id="KW-0812">Transmembrane</keyword>
<feature type="compositionally biased region" description="Polar residues" evidence="8">
    <location>
        <begin position="12"/>
        <end position="25"/>
    </location>
</feature>
<dbReference type="InterPro" id="IPR013057">
    <property type="entry name" value="AA_transpt_TM"/>
</dbReference>
<dbReference type="GeneID" id="63786429"/>
<dbReference type="RefSeq" id="XP_040723451.1">
    <property type="nucleotide sequence ID" value="XM_040869830.1"/>
</dbReference>
<evidence type="ECO:0000256" key="5">
    <source>
        <dbReference type="ARBA" id="ARBA00022970"/>
    </source>
</evidence>
<dbReference type="AlphaFoldDB" id="A0A1Y2F3T7"/>
<evidence type="ECO:0000256" key="1">
    <source>
        <dbReference type="ARBA" id="ARBA00004141"/>
    </source>
</evidence>
<dbReference type="Gene3D" id="1.20.1740.10">
    <property type="entry name" value="Amino acid/polyamine transporter I"/>
    <property type="match status" value="1"/>
</dbReference>
<dbReference type="OMA" id="QRCMDSD"/>
<accession>A0A1Y2F3T7</accession>
<evidence type="ECO:0000313" key="11">
    <source>
        <dbReference type="EMBL" id="ORY78570.1"/>
    </source>
</evidence>
<evidence type="ECO:0000313" key="12">
    <source>
        <dbReference type="Proteomes" id="UP000193685"/>
    </source>
</evidence>
<feature type="transmembrane region" description="Helical" evidence="9">
    <location>
        <begin position="165"/>
        <end position="189"/>
    </location>
</feature>
<organism evidence="11 12">
    <name type="scientific">Protomyces lactucae-debilis</name>
    <dbReference type="NCBI Taxonomy" id="2754530"/>
    <lineage>
        <taxon>Eukaryota</taxon>
        <taxon>Fungi</taxon>
        <taxon>Dikarya</taxon>
        <taxon>Ascomycota</taxon>
        <taxon>Taphrinomycotina</taxon>
        <taxon>Taphrinomycetes</taxon>
        <taxon>Taphrinales</taxon>
        <taxon>Protomycetaceae</taxon>
        <taxon>Protomyces</taxon>
    </lineage>
</organism>
<name>A0A1Y2F3T7_PROLT</name>
<evidence type="ECO:0000256" key="4">
    <source>
        <dbReference type="ARBA" id="ARBA00022692"/>
    </source>
</evidence>
<dbReference type="PANTHER" id="PTHR22950">
    <property type="entry name" value="AMINO ACID TRANSPORTER"/>
    <property type="match status" value="1"/>
</dbReference>
<keyword evidence="7 9" id="KW-0472">Membrane</keyword>
<evidence type="ECO:0000256" key="8">
    <source>
        <dbReference type="SAM" id="MobiDB-lite"/>
    </source>
</evidence>
<feature type="domain" description="Amino acid transporter transmembrane" evidence="10">
    <location>
        <begin position="133"/>
        <end position="519"/>
    </location>
</feature>
<keyword evidence="12" id="KW-1185">Reference proteome</keyword>
<dbReference type="GO" id="GO:0015179">
    <property type="term" value="F:L-amino acid transmembrane transporter activity"/>
    <property type="evidence" value="ECO:0007669"/>
    <property type="project" value="TreeGrafter"/>
</dbReference>
<feature type="transmembrane region" description="Helical" evidence="9">
    <location>
        <begin position="201"/>
        <end position="234"/>
    </location>
</feature>
<comment type="subcellular location">
    <subcellularLocation>
        <location evidence="1">Membrane</location>
        <topology evidence="1">Multi-pass membrane protein</topology>
    </subcellularLocation>
</comment>
<feature type="region of interest" description="Disordered" evidence="8">
    <location>
        <begin position="1"/>
        <end position="67"/>
    </location>
</feature>
<gene>
    <name evidence="11" type="ORF">BCR37DRAFT_382216</name>
</gene>
<dbReference type="Pfam" id="PF01490">
    <property type="entry name" value="Aa_trans"/>
    <property type="match status" value="1"/>
</dbReference>
<feature type="transmembrane region" description="Helical" evidence="9">
    <location>
        <begin position="240"/>
        <end position="263"/>
    </location>
</feature>
<dbReference type="GO" id="GO:0005774">
    <property type="term" value="C:vacuolar membrane"/>
    <property type="evidence" value="ECO:0007669"/>
    <property type="project" value="TreeGrafter"/>
</dbReference>
<feature type="transmembrane region" description="Helical" evidence="9">
    <location>
        <begin position="439"/>
        <end position="460"/>
    </location>
</feature>
<feature type="transmembrane region" description="Helical" evidence="9">
    <location>
        <begin position="347"/>
        <end position="371"/>
    </location>
</feature>
<dbReference type="EMBL" id="MCFI01000017">
    <property type="protein sequence ID" value="ORY78570.1"/>
    <property type="molecule type" value="Genomic_DNA"/>
</dbReference>
<feature type="transmembrane region" description="Helical" evidence="9">
    <location>
        <begin position="466"/>
        <end position="489"/>
    </location>
</feature>
<keyword evidence="6 9" id="KW-1133">Transmembrane helix</keyword>
<feature type="transmembrane region" description="Helical" evidence="9">
    <location>
        <begin position="270"/>
        <end position="292"/>
    </location>
</feature>
<feature type="transmembrane region" description="Helical" evidence="9">
    <location>
        <begin position="312"/>
        <end position="335"/>
    </location>
</feature>
<dbReference type="Proteomes" id="UP000193685">
    <property type="component" value="Unassembled WGS sequence"/>
</dbReference>
<dbReference type="STRING" id="56484.A0A1Y2F3T7"/>
<evidence type="ECO:0000256" key="6">
    <source>
        <dbReference type="ARBA" id="ARBA00022989"/>
    </source>
</evidence>
<keyword evidence="3" id="KW-0813">Transport</keyword>
<dbReference type="PANTHER" id="PTHR22950:SF692">
    <property type="entry name" value="TRANSMEMBRANE AMINO ACID TRANSPORTER FAMILY PROTEIN"/>
    <property type="match status" value="1"/>
</dbReference>
<evidence type="ECO:0000256" key="9">
    <source>
        <dbReference type="SAM" id="Phobius"/>
    </source>
</evidence>
<feature type="transmembrane region" description="Helical" evidence="9">
    <location>
        <begin position="501"/>
        <end position="523"/>
    </location>
</feature>
<evidence type="ECO:0000256" key="2">
    <source>
        <dbReference type="ARBA" id="ARBA00008066"/>
    </source>
</evidence>
<feature type="transmembrane region" description="Helical" evidence="9">
    <location>
        <begin position="391"/>
        <end position="412"/>
    </location>
</feature>
<comment type="similarity">
    <text evidence="2">Belongs to the amino acid/polyamine transporter 2 family.</text>
</comment>
<evidence type="ECO:0000259" key="10">
    <source>
        <dbReference type="Pfam" id="PF01490"/>
    </source>
</evidence>
<reference evidence="11 12" key="1">
    <citation type="submission" date="2016-07" db="EMBL/GenBank/DDBJ databases">
        <title>Pervasive Adenine N6-methylation of Active Genes in Fungi.</title>
        <authorList>
            <consortium name="DOE Joint Genome Institute"/>
            <person name="Mondo S.J."/>
            <person name="Dannebaum R.O."/>
            <person name="Kuo R.C."/>
            <person name="Labutti K."/>
            <person name="Haridas S."/>
            <person name="Kuo A."/>
            <person name="Salamov A."/>
            <person name="Ahrendt S.R."/>
            <person name="Lipzen A."/>
            <person name="Sullivan W."/>
            <person name="Andreopoulos W.B."/>
            <person name="Clum A."/>
            <person name="Lindquist E."/>
            <person name="Daum C."/>
            <person name="Ramamoorthy G.K."/>
            <person name="Gryganskyi A."/>
            <person name="Culley D."/>
            <person name="Magnuson J.K."/>
            <person name="James T.Y."/>
            <person name="O'Malley M.A."/>
            <person name="Stajich J.E."/>
            <person name="Spatafora J.W."/>
            <person name="Visel A."/>
            <person name="Grigoriev I.V."/>
        </authorList>
    </citation>
    <scope>NUCLEOTIDE SEQUENCE [LARGE SCALE GENOMIC DNA]</scope>
    <source>
        <strain evidence="11 12">12-1054</strain>
    </source>
</reference>
<proteinExistence type="inferred from homology"/>